<dbReference type="Proteomes" id="UP000224460">
    <property type="component" value="Unassembled WGS sequence"/>
</dbReference>
<protein>
    <submittedName>
        <fullName evidence="1">Uncharacterized protein</fullName>
    </submittedName>
</protein>
<name>A0AC61DA80_9FIRM</name>
<proteinExistence type="predicted"/>
<evidence type="ECO:0000313" key="1">
    <source>
        <dbReference type="EMBL" id="PHV70189.1"/>
    </source>
</evidence>
<gene>
    <name evidence="1" type="ORF">CS063_11975</name>
</gene>
<reference evidence="1" key="1">
    <citation type="submission" date="2017-10" db="EMBL/GenBank/DDBJ databases">
        <title>Genome sequence of cellulolytic Lachnospiraceae bacterium XHS1971 isolated from hotspring sediment.</title>
        <authorList>
            <person name="Vasudevan G."/>
            <person name="Joshi A.J."/>
            <person name="Hivarkar S."/>
            <person name="Lanjekar V.B."/>
            <person name="Dhakephalkar P.K."/>
            <person name="Dagar S."/>
        </authorList>
    </citation>
    <scope>NUCLEOTIDE SEQUENCE</scope>
    <source>
        <strain evidence="1">XHS1971</strain>
    </source>
</reference>
<accession>A0AC61DA80</accession>
<organism evidence="1 2">
    <name type="scientific">Sporanaerobium hydrogeniformans</name>
    <dbReference type="NCBI Taxonomy" id="3072179"/>
    <lineage>
        <taxon>Bacteria</taxon>
        <taxon>Bacillati</taxon>
        <taxon>Bacillota</taxon>
        <taxon>Clostridia</taxon>
        <taxon>Lachnospirales</taxon>
        <taxon>Lachnospiraceae</taxon>
        <taxon>Sporanaerobium</taxon>
    </lineage>
</organism>
<dbReference type="EMBL" id="PEDL01000013">
    <property type="protein sequence ID" value="PHV70189.1"/>
    <property type="molecule type" value="Genomic_DNA"/>
</dbReference>
<comment type="caution">
    <text evidence="1">The sequence shown here is derived from an EMBL/GenBank/DDBJ whole genome shotgun (WGS) entry which is preliminary data.</text>
</comment>
<keyword evidence="2" id="KW-1185">Reference proteome</keyword>
<sequence length="74" mass="7608">MAEITKKVLVLAFQTTKGKEARLTINVPKADLDGATVGAAMDAVIGSGAYGDGDLAAVKAGAKYVIQEVEEITL</sequence>
<evidence type="ECO:0000313" key="2">
    <source>
        <dbReference type="Proteomes" id="UP000224460"/>
    </source>
</evidence>